<reference evidence="1 2" key="1">
    <citation type="submission" date="2011-08" db="EMBL/GenBank/DDBJ databases">
        <title>The Genome Sequence of Clostridium orbiscindens 1_3_50AFAA.</title>
        <authorList>
            <consortium name="The Broad Institute Genome Sequencing Platform"/>
            <person name="Earl A."/>
            <person name="Ward D."/>
            <person name="Feldgarden M."/>
            <person name="Gevers D."/>
            <person name="Daigneault M."/>
            <person name="Strauss J."/>
            <person name="Allen-Vercoe E."/>
            <person name="Young S.K."/>
            <person name="Zeng Q."/>
            <person name="Gargeya S."/>
            <person name="Fitzgerald M."/>
            <person name="Haas B."/>
            <person name="Abouelleil A."/>
            <person name="Alvarado L."/>
            <person name="Arachchi H.M."/>
            <person name="Berlin A."/>
            <person name="Brown A."/>
            <person name="Chapman S.B."/>
            <person name="Chen Z."/>
            <person name="Dunbar C."/>
            <person name="Freedman E."/>
            <person name="Gearin G."/>
            <person name="Gellesch M."/>
            <person name="Goldberg J."/>
            <person name="Griggs A."/>
            <person name="Gujja S."/>
            <person name="Heiman D."/>
            <person name="Howarth C."/>
            <person name="Larson L."/>
            <person name="Lui A."/>
            <person name="MacDonald P.J.P."/>
            <person name="Montmayeur A."/>
            <person name="Murphy C."/>
            <person name="Neiman D."/>
            <person name="Pearson M."/>
            <person name="Priest M."/>
            <person name="Roberts A."/>
            <person name="Saif S."/>
            <person name="Shea T."/>
            <person name="Shenoy N."/>
            <person name="Sisk P."/>
            <person name="Stolte C."/>
            <person name="Sykes S."/>
            <person name="Wortman J."/>
            <person name="Nusbaum C."/>
            <person name="Birren B."/>
        </authorList>
    </citation>
    <scope>NUCLEOTIDE SEQUENCE [LARGE SCALE GENOMIC DNA]</scope>
    <source>
        <strain evidence="1 2">1_3_50AFAA</strain>
    </source>
</reference>
<dbReference type="Gene3D" id="3.40.1260.10">
    <property type="entry name" value="DsrEFH-like"/>
    <property type="match status" value="1"/>
</dbReference>
<gene>
    <name evidence="1" type="ORF">HMPREF9460_01292</name>
</gene>
<dbReference type="InterPro" id="IPR027396">
    <property type="entry name" value="DsrEFH-like"/>
</dbReference>
<evidence type="ECO:0000313" key="2">
    <source>
        <dbReference type="Proteomes" id="UP000029585"/>
    </source>
</evidence>
<dbReference type="SUPFAM" id="SSF75169">
    <property type="entry name" value="DsrEFH-like"/>
    <property type="match status" value="1"/>
</dbReference>
<accession>A0A096BAJ3</accession>
<dbReference type="RefSeq" id="WP_024725364.1">
    <property type="nucleotide sequence ID" value="NZ_KN174162.1"/>
</dbReference>
<name>A0A096BAJ3_FLAPL</name>
<dbReference type="EMBL" id="ADLO01000047">
    <property type="protein sequence ID" value="KGF56090.1"/>
    <property type="molecule type" value="Genomic_DNA"/>
</dbReference>
<organism evidence="1 2">
    <name type="scientific">Flavonifractor plautii 1_3_50AFAA</name>
    <dbReference type="NCBI Taxonomy" id="742738"/>
    <lineage>
        <taxon>Bacteria</taxon>
        <taxon>Bacillati</taxon>
        <taxon>Bacillota</taxon>
        <taxon>Clostridia</taxon>
        <taxon>Eubacteriales</taxon>
        <taxon>Oscillospiraceae</taxon>
        <taxon>Flavonifractor</taxon>
    </lineage>
</organism>
<evidence type="ECO:0008006" key="3">
    <source>
        <dbReference type="Google" id="ProtNLM"/>
    </source>
</evidence>
<dbReference type="eggNOG" id="COG3370">
    <property type="taxonomic scope" value="Bacteria"/>
</dbReference>
<comment type="caution">
    <text evidence="1">The sequence shown here is derived from an EMBL/GenBank/DDBJ whole genome shotgun (WGS) entry which is preliminary data.</text>
</comment>
<dbReference type="HOGENOM" id="CLU_138323_2_0_9"/>
<evidence type="ECO:0000313" key="1">
    <source>
        <dbReference type="EMBL" id="KGF56090.1"/>
    </source>
</evidence>
<proteinExistence type="predicted"/>
<dbReference type="AlphaFoldDB" id="A0A096BAJ3"/>
<dbReference type="PATRIC" id="fig|742738.3.peg.1338"/>
<keyword evidence="2" id="KW-1185">Reference proteome</keyword>
<protein>
    <recommendedName>
        <fullName evidence="3">DsrE family protein</fullName>
    </recommendedName>
</protein>
<sequence>MDGQHLHILWTNADPVVFDKMVLMYAVNSLVRGWWEKVTVILWGETSRLAAADPAVKERIVLAMEQGVKFSACITCAKELGVEQALRDMGLEVISWGPPLTELLKTRAPLLTV</sequence>
<dbReference type="Proteomes" id="UP000029585">
    <property type="component" value="Unassembled WGS sequence"/>
</dbReference>